<dbReference type="Proteomes" id="UP000823633">
    <property type="component" value="Unassembled WGS sequence"/>
</dbReference>
<dbReference type="SUPFAM" id="SSF53098">
    <property type="entry name" value="Ribonuclease H-like"/>
    <property type="match status" value="1"/>
</dbReference>
<accession>A0A9D9E816</accession>
<proteinExistence type="predicted"/>
<dbReference type="InterPro" id="IPR047654">
    <property type="entry name" value="IS1634_transpos"/>
</dbReference>
<dbReference type="InterPro" id="IPR002559">
    <property type="entry name" value="Transposase_11"/>
</dbReference>
<gene>
    <name evidence="2" type="ORF">IAC42_01000</name>
</gene>
<reference evidence="2" key="1">
    <citation type="submission" date="2020-10" db="EMBL/GenBank/DDBJ databases">
        <authorList>
            <person name="Gilroy R."/>
        </authorList>
    </citation>
    <scope>NUCLEOTIDE SEQUENCE</scope>
    <source>
        <strain evidence="2">11167</strain>
    </source>
</reference>
<evidence type="ECO:0000313" key="3">
    <source>
        <dbReference type="Proteomes" id="UP000823633"/>
    </source>
</evidence>
<dbReference type="PANTHER" id="PTHR34614:SF2">
    <property type="entry name" value="TRANSPOSASE IS4-LIKE DOMAIN-CONTAINING PROTEIN"/>
    <property type="match status" value="1"/>
</dbReference>
<comment type="caution">
    <text evidence="2">The sequence shown here is derived from an EMBL/GenBank/DDBJ whole genome shotgun (WGS) entry which is preliminary data.</text>
</comment>
<dbReference type="NCBIfam" id="NF033559">
    <property type="entry name" value="transpos_IS1634"/>
    <property type="match status" value="1"/>
</dbReference>
<name>A0A9D9E816_9SPIR</name>
<dbReference type="GO" id="GO:0004803">
    <property type="term" value="F:transposase activity"/>
    <property type="evidence" value="ECO:0007669"/>
    <property type="project" value="InterPro"/>
</dbReference>
<sequence length="604" mass="69536">SVKRKGDRYPRKETVEFFGYLSELEKDYDDPIAHFKEVARQRTEAYKAQKAEGRNIAISVDLTERFRFDCDADPGKAQGSFIWMGQMPLLRIYHELEVDEFLARRKKSWGIEKGMEVIYKLLVIGRTVVPSSKYATWNELEHFRLGNIKPSDDDVYNALDFIGRSSRDMLRHLNEVVCRKYGRNSSLMYYDVTNYYFELDDPDNEIDGGLRVRGVSKEHRPEPIVQMGLFMDADGIPVTFGLFPGNNNDVTTFIPMIDDTRDAFGLGKMIYIADKGMMSYDNIAHIVMNGCGFIISDSPRKKQPKDLIDFLLDEEGYSTSPDGAFRIKSRTVPVHKGGVTYRGDEDKKTCTVDYNEVQIVFWSRKYAQRAKAQRLEAIEKARRDPKVFDNYHAKGYFDKIPVDPGSGEVLEGLEYVVELNEEKLGEAEKLDGYYILRTNVIGTIDGEKEWEGEYRFRKDGFFQLNRHVSDQDIVDMYRGLWEIEENFKLTKSYLSARPVYVRKESSIRAHFMTCFIALLMVRLLERRTSHALNHSEIVKALQSAMAAEVDDGIYRNMVSSKAMDVMGKALGLDLTKAWYTAKEMRSLAAKPRKPEKSLDGTTKR</sequence>
<protein>
    <submittedName>
        <fullName evidence="2">IS1634 family transposase</fullName>
    </submittedName>
</protein>
<dbReference type="InterPro" id="IPR012337">
    <property type="entry name" value="RNaseH-like_sf"/>
</dbReference>
<dbReference type="GO" id="GO:0006313">
    <property type="term" value="P:DNA transposition"/>
    <property type="evidence" value="ECO:0007669"/>
    <property type="project" value="InterPro"/>
</dbReference>
<feature type="domain" description="Transposase IS4-like" evidence="1">
    <location>
        <begin position="225"/>
        <end position="520"/>
    </location>
</feature>
<reference evidence="2" key="2">
    <citation type="journal article" date="2021" name="PeerJ">
        <title>Extensive microbial diversity within the chicken gut microbiome revealed by metagenomics and culture.</title>
        <authorList>
            <person name="Gilroy R."/>
            <person name="Ravi A."/>
            <person name="Getino M."/>
            <person name="Pursley I."/>
            <person name="Horton D.L."/>
            <person name="Alikhan N.F."/>
            <person name="Baker D."/>
            <person name="Gharbi K."/>
            <person name="Hall N."/>
            <person name="Watson M."/>
            <person name="Adriaenssens E.M."/>
            <person name="Foster-Nyarko E."/>
            <person name="Jarju S."/>
            <person name="Secka A."/>
            <person name="Antonio M."/>
            <person name="Oren A."/>
            <person name="Chaudhuri R.R."/>
            <person name="La Ragione R."/>
            <person name="Hildebrand F."/>
            <person name="Pallen M.J."/>
        </authorList>
    </citation>
    <scope>NUCLEOTIDE SEQUENCE</scope>
    <source>
        <strain evidence="2">11167</strain>
    </source>
</reference>
<dbReference type="EMBL" id="JADIMU010000008">
    <property type="protein sequence ID" value="MBO8442327.1"/>
    <property type="molecule type" value="Genomic_DNA"/>
</dbReference>
<feature type="non-terminal residue" evidence="2">
    <location>
        <position position="1"/>
    </location>
</feature>
<dbReference type="GO" id="GO:0003677">
    <property type="term" value="F:DNA binding"/>
    <property type="evidence" value="ECO:0007669"/>
    <property type="project" value="InterPro"/>
</dbReference>
<dbReference type="PANTHER" id="PTHR34614">
    <property type="match status" value="1"/>
</dbReference>
<organism evidence="2 3">
    <name type="scientific">Candidatus Aphodenecus pullistercoris</name>
    <dbReference type="NCBI Taxonomy" id="2840669"/>
    <lineage>
        <taxon>Bacteria</taxon>
        <taxon>Pseudomonadati</taxon>
        <taxon>Spirochaetota</taxon>
        <taxon>Spirochaetia</taxon>
        <taxon>Spirochaetales</taxon>
        <taxon>Candidatus Aphodenecus</taxon>
    </lineage>
</organism>
<dbReference type="AlphaFoldDB" id="A0A9D9E816"/>
<evidence type="ECO:0000259" key="1">
    <source>
        <dbReference type="Pfam" id="PF01609"/>
    </source>
</evidence>
<evidence type="ECO:0000313" key="2">
    <source>
        <dbReference type="EMBL" id="MBO8442327.1"/>
    </source>
</evidence>
<dbReference type="Pfam" id="PF01609">
    <property type="entry name" value="DDE_Tnp_1"/>
    <property type="match status" value="1"/>
</dbReference>